<dbReference type="PANTHER" id="PTHR40780">
    <property type="entry name" value="DUF3669 DOMAIN-CONTAINING PROTEIN"/>
    <property type="match status" value="1"/>
</dbReference>
<protein>
    <submittedName>
        <fullName evidence="2">Zinc finger protein-domain-containing protein</fullName>
    </submittedName>
</protein>
<evidence type="ECO:0000313" key="2">
    <source>
        <dbReference type="EMBL" id="KAK4251494.1"/>
    </source>
</evidence>
<dbReference type="InterPro" id="IPR022137">
    <property type="entry name" value="Znf_prot_DUF3669"/>
</dbReference>
<accession>A0AAN7HUP0</accession>
<feature type="domain" description="DUF3669" evidence="1">
    <location>
        <begin position="306"/>
        <end position="368"/>
    </location>
</feature>
<reference evidence="2" key="2">
    <citation type="submission" date="2023-05" db="EMBL/GenBank/DDBJ databases">
        <authorList>
            <consortium name="Lawrence Berkeley National Laboratory"/>
            <person name="Steindorff A."/>
            <person name="Hensen N."/>
            <person name="Bonometti L."/>
            <person name="Westerberg I."/>
            <person name="Brannstrom I.O."/>
            <person name="Guillou S."/>
            <person name="Cros-Aarteil S."/>
            <person name="Calhoun S."/>
            <person name="Haridas S."/>
            <person name="Kuo A."/>
            <person name="Mondo S."/>
            <person name="Pangilinan J."/>
            <person name="Riley R."/>
            <person name="Labutti K."/>
            <person name="Andreopoulos B."/>
            <person name="Lipzen A."/>
            <person name="Chen C."/>
            <person name="Yanf M."/>
            <person name="Daum C."/>
            <person name="Ng V."/>
            <person name="Clum A."/>
            <person name="Ohm R."/>
            <person name="Martin F."/>
            <person name="Silar P."/>
            <person name="Natvig D."/>
            <person name="Lalanne C."/>
            <person name="Gautier V."/>
            <person name="Ament-Velasquez S.L."/>
            <person name="Kruys A."/>
            <person name="Hutchinson M.I."/>
            <person name="Powell A.J."/>
            <person name="Barry K."/>
            <person name="Miller A.N."/>
            <person name="Grigoriev I.V."/>
            <person name="Debuchy R."/>
            <person name="Gladieux P."/>
            <person name="Thoren M.H."/>
            <person name="Johannesson H."/>
        </authorList>
    </citation>
    <scope>NUCLEOTIDE SEQUENCE</scope>
    <source>
        <strain evidence="2">CBS 359.72</strain>
    </source>
</reference>
<evidence type="ECO:0000313" key="3">
    <source>
        <dbReference type="Proteomes" id="UP001303647"/>
    </source>
</evidence>
<dbReference type="Pfam" id="PF12417">
    <property type="entry name" value="DUF3669"/>
    <property type="match status" value="1"/>
</dbReference>
<keyword evidence="3" id="KW-1185">Reference proteome</keyword>
<dbReference type="AlphaFoldDB" id="A0AAN7HUP0"/>
<reference evidence="2" key="1">
    <citation type="journal article" date="2023" name="Mol. Phylogenet. Evol.">
        <title>Genome-scale phylogeny and comparative genomics of the fungal order Sordariales.</title>
        <authorList>
            <person name="Hensen N."/>
            <person name="Bonometti L."/>
            <person name="Westerberg I."/>
            <person name="Brannstrom I.O."/>
            <person name="Guillou S."/>
            <person name="Cros-Aarteil S."/>
            <person name="Calhoun S."/>
            <person name="Haridas S."/>
            <person name="Kuo A."/>
            <person name="Mondo S."/>
            <person name="Pangilinan J."/>
            <person name="Riley R."/>
            <person name="LaButti K."/>
            <person name="Andreopoulos B."/>
            <person name="Lipzen A."/>
            <person name="Chen C."/>
            <person name="Yan M."/>
            <person name="Daum C."/>
            <person name="Ng V."/>
            <person name="Clum A."/>
            <person name="Steindorff A."/>
            <person name="Ohm R.A."/>
            <person name="Martin F."/>
            <person name="Silar P."/>
            <person name="Natvig D.O."/>
            <person name="Lalanne C."/>
            <person name="Gautier V."/>
            <person name="Ament-Velasquez S.L."/>
            <person name="Kruys A."/>
            <person name="Hutchinson M.I."/>
            <person name="Powell A.J."/>
            <person name="Barry K."/>
            <person name="Miller A.N."/>
            <person name="Grigoriev I.V."/>
            <person name="Debuchy R."/>
            <person name="Gladieux P."/>
            <person name="Hiltunen Thoren M."/>
            <person name="Johannesson H."/>
        </authorList>
    </citation>
    <scope>NUCLEOTIDE SEQUENCE</scope>
    <source>
        <strain evidence="2">CBS 359.72</strain>
    </source>
</reference>
<dbReference type="Proteomes" id="UP001303647">
    <property type="component" value="Unassembled WGS sequence"/>
</dbReference>
<dbReference type="PANTHER" id="PTHR40780:SF2">
    <property type="entry name" value="DUF3669 DOMAIN-CONTAINING PROTEIN"/>
    <property type="match status" value="1"/>
</dbReference>
<gene>
    <name evidence="2" type="ORF">C7999DRAFT_37538</name>
</gene>
<comment type="caution">
    <text evidence="2">The sequence shown here is derived from an EMBL/GenBank/DDBJ whole genome shotgun (WGS) entry which is preliminary data.</text>
</comment>
<proteinExistence type="predicted"/>
<dbReference type="EMBL" id="MU857605">
    <property type="protein sequence ID" value="KAK4251494.1"/>
    <property type="molecule type" value="Genomic_DNA"/>
</dbReference>
<sequence>MNDASPSSTPIGALRPRRQRLIACPALEPDIAPEMELLVELELNGLLSFSTKTPVSTRPQDSGKPFTKIGAGSCGAVFAQKGTPYAIKMSRAEDHSALWNDYVCHARIAQLFDRWEFDEVRIPACYFFVPAGEPRFFERHKALLEAAEGVCSTPTSALVTERILPLPERARELLIEKYCAEHIRDEARADPANRDCLVRIYLGSTHGKSGQRFFSLRNFKLHLNHMMELQLDVRALARGVGIALAIMHWAAEMDARDVEFVLGSSSQTVSLAKDPSALSSLTPKTYTGPSSGRMEDLFRKVETTKLWVIDFNQVRKITMDADGVAQAVDAARRNDPYIPKPLQTSADEREVWKAFALSYVEAADVILNIVNGEENDLLELPRLFIQGLIDVQREKQQAEADLEAGRR</sequence>
<organism evidence="2 3">
    <name type="scientific">Corynascus novoguineensis</name>
    <dbReference type="NCBI Taxonomy" id="1126955"/>
    <lineage>
        <taxon>Eukaryota</taxon>
        <taxon>Fungi</taxon>
        <taxon>Dikarya</taxon>
        <taxon>Ascomycota</taxon>
        <taxon>Pezizomycotina</taxon>
        <taxon>Sordariomycetes</taxon>
        <taxon>Sordariomycetidae</taxon>
        <taxon>Sordariales</taxon>
        <taxon>Chaetomiaceae</taxon>
        <taxon>Corynascus</taxon>
    </lineage>
</organism>
<evidence type="ECO:0000259" key="1">
    <source>
        <dbReference type="Pfam" id="PF12417"/>
    </source>
</evidence>
<name>A0AAN7HUP0_9PEZI</name>